<keyword evidence="2" id="KW-0472">Membrane</keyword>
<dbReference type="HOGENOM" id="CLU_089257_0_0_11"/>
<dbReference type="RefSeq" id="WP_006546829.1">
    <property type="nucleotide sequence ID" value="NZ_DS999543.1"/>
</dbReference>
<evidence type="ECO:0000313" key="4">
    <source>
        <dbReference type="Proteomes" id="UP000010301"/>
    </source>
</evidence>
<keyword evidence="2" id="KW-1133">Transmembrane helix</keyword>
<feature type="transmembrane region" description="Helical" evidence="2">
    <location>
        <begin position="63"/>
        <end position="85"/>
    </location>
</feature>
<evidence type="ECO:0000313" key="3">
    <source>
        <dbReference type="EMBL" id="EEH64038.1"/>
    </source>
</evidence>
<accession>C0W0H9</accession>
<name>C0W0H9_9ACTO</name>
<gene>
    <name evidence="3" type="ORF">HMPREF0044_1057</name>
</gene>
<feature type="region of interest" description="Disordered" evidence="1">
    <location>
        <begin position="217"/>
        <end position="241"/>
    </location>
</feature>
<dbReference type="eggNOG" id="ENOG5031K3Y">
    <property type="taxonomic scope" value="Bacteria"/>
</dbReference>
<keyword evidence="4" id="KW-1185">Reference proteome</keyword>
<comment type="caution">
    <text evidence="3">The sequence shown here is derived from an EMBL/GenBank/DDBJ whole genome shotgun (WGS) entry which is preliminary data.</text>
</comment>
<keyword evidence="2" id="KW-0812">Transmembrane</keyword>
<protein>
    <recommendedName>
        <fullName evidence="5">DUF4191 domain-containing protein</fullName>
    </recommendedName>
</protein>
<feature type="compositionally biased region" description="Basic residues" evidence="1">
    <location>
        <begin position="229"/>
        <end position="241"/>
    </location>
</feature>
<evidence type="ECO:0000256" key="2">
    <source>
        <dbReference type="SAM" id="Phobius"/>
    </source>
</evidence>
<dbReference type="STRING" id="525245.HMPREF0044_1057"/>
<reference evidence="3 4" key="1">
    <citation type="submission" date="2009-01" db="EMBL/GenBank/DDBJ databases">
        <authorList>
            <person name="Qin X."/>
            <person name="Bachman B."/>
            <person name="Battles P."/>
            <person name="Bell A."/>
            <person name="Bess C."/>
            <person name="Bickham C."/>
            <person name="Chaboub L."/>
            <person name="Chen D."/>
            <person name="Coyle M."/>
            <person name="Deiros D.R."/>
            <person name="Dinh H."/>
            <person name="Forbes L."/>
            <person name="Fowler G."/>
            <person name="Francisco L."/>
            <person name="Fu Q."/>
            <person name="Gubbala S."/>
            <person name="Hale W."/>
            <person name="Han Y."/>
            <person name="Hemphill L."/>
            <person name="Highlander S.K."/>
            <person name="Hirani K."/>
            <person name="Hogues M."/>
            <person name="Jackson L."/>
            <person name="Jakkamsetti A."/>
            <person name="Javaid M."/>
            <person name="Jiang H."/>
            <person name="Korchina V."/>
            <person name="Kovar C."/>
            <person name="Lara F."/>
            <person name="Lee S."/>
            <person name="Mata R."/>
            <person name="Mathew T."/>
            <person name="Moen C."/>
            <person name="Morales K."/>
            <person name="Munidasa M."/>
            <person name="Nazareth L."/>
            <person name="Ngo R."/>
            <person name="Nguyen L."/>
            <person name="Okwuonu G."/>
            <person name="Ongeri F."/>
            <person name="Patil S."/>
            <person name="Petrosino J."/>
            <person name="Pham C."/>
            <person name="Pham P."/>
            <person name="Pu L.-L."/>
            <person name="Puazo M."/>
            <person name="Raj R."/>
            <person name="Reid J."/>
            <person name="Rouhana J."/>
            <person name="Saada N."/>
            <person name="Shang Y."/>
            <person name="Simmons D."/>
            <person name="Thornton R."/>
            <person name="Warren J."/>
            <person name="Weissenberger G."/>
            <person name="Zhang J."/>
            <person name="Zhang L."/>
            <person name="Zhou C."/>
            <person name="Zhu D."/>
            <person name="Muzny D."/>
            <person name="Worley K."/>
            <person name="Gibbs R."/>
        </authorList>
    </citation>
    <scope>NUCLEOTIDE SEQUENCE [LARGE SCALE GENOMIC DNA]</scope>
    <source>
        <strain evidence="3 4">DSM 15436</strain>
    </source>
</reference>
<dbReference type="InterPro" id="IPR025445">
    <property type="entry name" value="DUF4191"/>
</dbReference>
<dbReference type="Pfam" id="PF13829">
    <property type="entry name" value="DUF4191"/>
    <property type="match status" value="1"/>
</dbReference>
<dbReference type="EMBL" id="ACFG01000030">
    <property type="protein sequence ID" value="EEH64038.1"/>
    <property type="molecule type" value="Genomic_DNA"/>
</dbReference>
<evidence type="ECO:0008006" key="5">
    <source>
        <dbReference type="Google" id="ProtNLM"/>
    </source>
</evidence>
<organism evidence="3 4">
    <name type="scientific">Gleimia coleocanis DSM 15436</name>
    <dbReference type="NCBI Taxonomy" id="525245"/>
    <lineage>
        <taxon>Bacteria</taxon>
        <taxon>Bacillati</taxon>
        <taxon>Actinomycetota</taxon>
        <taxon>Actinomycetes</taxon>
        <taxon>Actinomycetales</taxon>
        <taxon>Actinomycetaceae</taxon>
        <taxon>Gleimia</taxon>
    </lineage>
</organism>
<dbReference type="OrthoDB" id="8479889at2"/>
<sequence length="241" mass="27279">MANTEKTQAPAAQPKKRRWYHNLADAYRVTKRSFPLLPLWLILPTVAVVLVIIGLNYLLNAHWILTVLFSITFAILVPLYIMGYLMKKAMYRQIDGHAGAVYGVIEQIKTGWTVEKQPVAANRNQDLVWRIYGRPGVVLLAEGPKARVSELAERERKQIQRVIHNVPVHIIYVGNDEDQVKLEMVEKTIGKLPKALRRDEVPLVANRLQALSAQRSGAGIPRSVDPAKARAKMNRRALRGR</sequence>
<dbReference type="Proteomes" id="UP000010301">
    <property type="component" value="Unassembled WGS sequence"/>
</dbReference>
<feature type="transmembrane region" description="Helical" evidence="2">
    <location>
        <begin position="37"/>
        <end position="57"/>
    </location>
</feature>
<evidence type="ECO:0000256" key="1">
    <source>
        <dbReference type="SAM" id="MobiDB-lite"/>
    </source>
</evidence>
<dbReference type="AlphaFoldDB" id="C0W0H9"/>
<proteinExistence type="predicted"/>